<organism evidence="1 2">
    <name type="scientific">Popillia japonica</name>
    <name type="common">Japanese beetle</name>
    <dbReference type="NCBI Taxonomy" id="7064"/>
    <lineage>
        <taxon>Eukaryota</taxon>
        <taxon>Metazoa</taxon>
        <taxon>Ecdysozoa</taxon>
        <taxon>Arthropoda</taxon>
        <taxon>Hexapoda</taxon>
        <taxon>Insecta</taxon>
        <taxon>Pterygota</taxon>
        <taxon>Neoptera</taxon>
        <taxon>Endopterygota</taxon>
        <taxon>Coleoptera</taxon>
        <taxon>Polyphaga</taxon>
        <taxon>Scarabaeiformia</taxon>
        <taxon>Scarabaeidae</taxon>
        <taxon>Rutelinae</taxon>
        <taxon>Popillia</taxon>
    </lineage>
</organism>
<dbReference type="EMBL" id="JASPKY010000097">
    <property type="protein sequence ID" value="KAK9737684.1"/>
    <property type="molecule type" value="Genomic_DNA"/>
</dbReference>
<dbReference type="AlphaFoldDB" id="A0AAW1LV17"/>
<evidence type="ECO:0000313" key="2">
    <source>
        <dbReference type="Proteomes" id="UP001458880"/>
    </source>
</evidence>
<reference evidence="1 2" key="1">
    <citation type="journal article" date="2024" name="BMC Genomics">
        <title>De novo assembly and annotation of Popillia japonica's genome with initial clues to its potential as an invasive pest.</title>
        <authorList>
            <person name="Cucini C."/>
            <person name="Boschi S."/>
            <person name="Funari R."/>
            <person name="Cardaioli E."/>
            <person name="Iannotti N."/>
            <person name="Marturano G."/>
            <person name="Paoli F."/>
            <person name="Bruttini M."/>
            <person name="Carapelli A."/>
            <person name="Frati F."/>
            <person name="Nardi F."/>
        </authorList>
    </citation>
    <scope>NUCLEOTIDE SEQUENCE [LARGE SCALE GENOMIC DNA]</scope>
    <source>
        <strain evidence="1">DMR45628</strain>
    </source>
</reference>
<sequence>MSTLLKSPQLNQYVTSVGLKRIKDATEKNLERVARKGKKEWFDKTCTEQITKKKHLREKYLPSGKEEDRRQYQE</sequence>
<protein>
    <submittedName>
        <fullName evidence="1">Uncharacterized protein</fullName>
    </submittedName>
</protein>
<accession>A0AAW1LV17</accession>
<dbReference type="Proteomes" id="UP001458880">
    <property type="component" value="Unassembled WGS sequence"/>
</dbReference>
<gene>
    <name evidence="1" type="ORF">QE152_g10559</name>
</gene>
<name>A0AAW1LV17_POPJA</name>
<comment type="caution">
    <text evidence="1">The sequence shown here is derived from an EMBL/GenBank/DDBJ whole genome shotgun (WGS) entry which is preliminary data.</text>
</comment>
<keyword evidence="2" id="KW-1185">Reference proteome</keyword>
<evidence type="ECO:0000313" key="1">
    <source>
        <dbReference type="EMBL" id="KAK9737684.1"/>
    </source>
</evidence>
<proteinExistence type="predicted"/>